<evidence type="ECO:0000313" key="2">
    <source>
        <dbReference type="EMBL" id="SFV65696.1"/>
    </source>
</evidence>
<sequence>MVFAEAFHPKFKSDLKKIDKSVAKEIKEKHLSIILDNPLLHELLKGKLSPLYSYHFQKNGTQYRIAYEIRENDKIIFHYMIATRENFYKKLENRI</sequence>
<dbReference type="AlphaFoldDB" id="A0A1W1CIR9"/>
<dbReference type="Pfam" id="PF15781">
    <property type="entry name" value="ParE-like_toxin"/>
    <property type="match status" value="1"/>
</dbReference>
<dbReference type="Gene3D" id="3.30.2310.20">
    <property type="entry name" value="RelE-like"/>
    <property type="match status" value="1"/>
</dbReference>
<keyword evidence="1" id="KW-1277">Toxin-antitoxin system</keyword>
<name>A0A1W1CIR9_9ZZZZ</name>
<gene>
    <name evidence="2" type="ORF">MNB_SV-13-1766</name>
</gene>
<proteinExistence type="predicted"/>
<dbReference type="NCBIfam" id="TIGR02385">
    <property type="entry name" value="RelE_StbE"/>
    <property type="match status" value="1"/>
</dbReference>
<protein>
    <recommendedName>
        <fullName evidence="3">RelE/StbE replicon stabilization toxin</fullName>
    </recommendedName>
</protein>
<reference evidence="2" key="1">
    <citation type="submission" date="2016-10" db="EMBL/GenBank/DDBJ databases">
        <authorList>
            <person name="de Groot N.N."/>
        </authorList>
    </citation>
    <scope>NUCLEOTIDE SEQUENCE</scope>
</reference>
<dbReference type="InterPro" id="IPR031552">
    <property type="entry name" value="ParE-like_toxin"/>
</dbReference>
<evidence type="ECO:0008006" key="3">
    <source>
        <dbReference type="Google" id="ProtNLM"/>
    </source>
</evidence>
<organism evidence="2">
    <name type="scientific">hydrothermal vent metagenome</name>
    <dbReference type="NCBI Taxonomy" id="652676"/>
    <lineage>
        <taxon>unclassified sequences</taxon>
        <taxon>metagenomes</taxon>
        <taxon>ecological metagenomes</taxon>
    </lineage>
</organism>
<accession>A0A1W1CIR9</accession>
<dbReference type="InterPro" id="IPR007712">
    <property type="entry name" value="RelE/ParE_toxin"/>
</dbReference>
<evidence type="ECO:0000256" key="1">
    <source>
        <dbReference type="ARBA" id="ARBA00022649"/>
    </source>
</evidence>
<dbReference type="EMBL" id="FPHM01000095">
    <property type="protein sequence ID" value="SFV65696.1"/>
    <property type="molecule type" value="Genomic_DNA"/>
</dbReference>
<dbReference type="InterPro" id="IPR035093">
    <property type="entry name" value="RelE/ParE_toxin_dom_sf"/>
</dbReference>
<dbReference type="SUPFAM" id="SSF143011">
    <property type="entry name" value="RelE-like"/>
    <property type="match status" value="1"/>
</dbReference>